<keyword evidence="2" id="KW-1185">Reference proteome</keyword>
<dbReference type="SUPFAM" id="SSF52317">
    <property type="entry name" value="Class I glutamine amidotransferase-like"/>
    <property type="match status" value="1"/>
</dbReference>
<name>A0A345UJH3_9BACT</name>
<organism evidence="1 2">
    <name type="scientific">Cyclonatronum proteinivorum</name>
    <dbReference type="NCBI Taxonomy" id="1457365"/>
    <lineage>
        <taxon>Bacteria</taxon>
        <taxon>Pseudomonadati</taxon>
        <taxon>Balneolota</taxon>
        <taxon>Balneolia</taxon>
        <taxon>Balneolales</taxon>
        <taxon>Cyclonatronaceae</taxon>
        <taxon>Cyclonatronum</taxon>
    </lineage>
</organism>
<keyword evidence="1" id="KW-0808">Transferase</keyword>
<dbReference type="AlphaFoldDB" id="A0A345UJH3"/>
<dbReference type="Proteomes" id="UP000254808">
    <property type="component" value="Chromosome"/>
</dbReference>
<sequence length="266" mass="29346">MGRRKRSRPLIGVTGPDKGGLVAWVFTAIAVWRAGGWPKRIHPGMRGGLPEIEGLVIGGGADVSPELYGAEELQNLKDLSEEKTKRWTRFLFFFVSFGITLVRKLFSLGHTAGPDPARDALENKLLTEALVSDRPVLGICRGAQFINVHLGGTLYQDISDFYNETPKADTIYPRKTVEITKGSRLHRIIGSTQARVNSLHNQAVDKPGEGVELTAREPNGVVQGIEVPDRRFVIGIQWHPEYLPQIASQQRLFGKLVEEAGDVSES</sequence>
<accession>A0A345UJH3</accession>
<dbReference type="PROSITE" id="PS51273">
    <property type="entry name" value="GATASE_TYPE_1"/>
    <property type="match status" value="1"/>
</dbReference>
<dbReference type="GO" id="GO:0016740">
    <property type="term" value="F:transferase activity"/>
    <property type="evidence" value="ECO:0007669"/>
    <property type="project" value="UniProtKB-KW"/>
</dbReference>
<dbReference type="InterPro" id="IPR044668">
    <property type="entry name" value="PuuD-like"/>
</dbReference>
<dbReference type="OrthoDB" id="9804920at2"/>
<evidence type="ECO:0000313" key="2">
    <source>
        <dbReference type="Proteomes" id="UP000254808"/>
    </source>
</evidence>
<gene>
    <name evidence="1" type="ORF">CYPRO_1369</name>
</gene>
<proteinExistence type="predicted"/>
<dbReference type="InterPro" id="IPR029062">
    <property type="entry name" value="Class_I_gatase-like"/>
</dbReference>
<dbReference type="GO" id="GO:0016811">
    <property type="term" value="F:hydrolase activity, acting on carbon-nitrogen (but not peptide) bonds, in linear amides"/>
    <property type="evidence" value="ECO:0007669"/>
    <property type="project" value="InterPro"/>
</dbReference>
<evidence type="ECO:0000313" key="1">
    <source>
        <dbReference type="EMBL" id="AXJ00625.1"/>
    </source>
</evidence>
<protein>
    <submittedName>
        <fullName evidence="1">Putative glutamine amidotransferase</fullName>
    </submittedName>
</protein>
<dbReference type="RefSeq" id="WP_114983900.1">
    <property type="nucleotide sequence ID" value="NZ_CP027806.1"/>
</dbReference>
<dbReference type="GO" id="GO:0005829">
    <property type="term" value="C:cytosol"/>
    <property type="evidence" value="ECO:0007669"/>
    <property type="project" value="TreeGrafter"/>
</dbReference>
<dbReference type="PANTHER" id="PTHR43235:SF1">
    <property type="entry name" value="GLUTAMINE AMIDOTRANSFERASE PB2B2.05-RELATED"/>
    <property type="match status" value="1"/>
</dbReference>
<dbReference type="EMBL" id="CP027806">
    <property type="protein sequence ID" value="AXJ00625.1"/>
    <property type="molecule type" value="Genomic_DNA"/>
</dbReference>
<dbReference type="KEGG" id="cprv:CYPRO_1369"/>
<dbReference type="Gene3D" id="3.40.50.880">
    <property type="match status" value="1"/>
</dbReference>
<dbReference type="InterPro" id="IPR011697">
    <property type="entry name" value="Peptidase_C26"/>
</dbReference>
<keyword evidence="1" id="KW-0315">Glutamine amidotransferase</keyword>
<dbReference type="CDD" id="cd01745">
    <property type="entry name" value="GATase1_2"/>
    <property type="match status" value="1"/>
</dbReference>
<reference evidence="1 2" key="1">
    <citation type="submission" date="2018-03" db="EMBL/GenBank/DDBJ databases">
        <title>Phenotypic and genomic properties of Cyclonatronum proteinivorum gen. nov., sp. nov., a haloalkaliphilic bacteroidete from soda lakes possessing Na+-translocating rhodopsin.</title>
        <authorList>
            <person name="Toshchakov S.V."/>
            <person name="Korzhenkov A."/>
            <person name="Samarov N.I."/>
            <person name="Kublanov I.V."/>
            <person name="Muntyan M.S."/>
            <person name="Sorokin D.Y."/>
        </authorList>
    </citation>
    <scope>NUCLEOTIDE SEQUENCE [LARGE SCALE GENOMIC DNA]</scope>
    <source>
        <strain evidence="1 2">Omega</strain>
    </source>
</reference>
<dbReference type="Pfam" id="PF07722">
    <property type="entry name" value="Peptidase_C26"/>
    <property type="match status" value="1"/>
</dbReference>
<dbReference type="PANTHER" id="PTHR43235">
    <property type="entry name" value="GLUTAMINE AMIDOTRANSFERASE PB2B2.05-RELATED"/>
    <property type="match status" value="1"/>
</dbReference>